<evidence type="ECO:0000256" key="3">
    <source>
        <dbReference type="ARBA" id="ARBA00023125"/>
    </source>
</evidence>
<feature type="domain" description="HTH araC/xylS-type" evidence="6">
    <location>
        <begin position="211"/>
        <end position="308"/>
    </location>
</feature>
<keyword evidence="3" id="KW-0238">DNA-binding</keyword>
<organism evidence="7 8">
    <name type="scientific">Pseudomonas taiwanensis</name>
    <dbReference type="NCBI Taxonomy" id="470150"/>
    <lineage>
        <taxon>Bacteria</taxon>
        <taxon>Pseudomonadati</taxon>
        <taxon>Pseudomonadota</taxon>
        <taxon>Gammaproteobacteria</taxon>
        <taxon>Pseudomonadales</taxon>
        <taxon>Pseudomonadaceae</taxon>
        <taxon>Pseudomonas</taxon>
    </lineage>
</organism>
<dbReference type="RefSeq" id="WP_192907312.1">
    <property type="nucleotide sequence ID" value="NZ_CP062699.1"/>
</dbReference>
<keyword evidence="4" id="KW-0804">Transcription</keyword>
<dbReference type="GO" id="GO:0003700">
    <property type="term" value="F:DNA-binding transcription factor activity"/>
    <property type="evidence" value="ECO:0007669"/>
    <property type="project" value="InterPro"/>
</dbReference>
<dbReference type="GO" id="GO:0009893">
    <property type="term" value="P:positive regulation of metabolic process"/>
    <property type="evidence" value="ECO:0007669"/>
    <property type="project" value="UniProtKB-ARBA"/>
</dbReference>
<evidence type="ECO:0000256" key="1">
    <source>
        <dbReference type="ARBA" id="ARBA00004496"/>
    </source>
</evidence>
<evidence type="ECO:0000256" key="2">
    <source>
        <dbReference type="ARBA" id="ARBA00023015"/>
    </source>
</evidence>
<dbReference type="Pfam" id="PF12833">
    <property type="entry name" value="HTH_18"/>
    <property type="match status" value="1"/>
</dbReference>
<dbReference type="PANTHER" id="PTHR46796">
    <property type="entry name" value="HTH-TYPE TRANSCRIPTIONAL ACTIVATOR RHAS-RELATED"/>
    <property type="match status" value="1"/>
</dbReference>
<comment type="subcellular location">
    <subcellularLocation>
        <location evidence="1">Cytoplasm</location>
    </subcellularLocation>
</comment>
<accession>A0A7L9GAU5</accession>
<dbReference type="SMART" id="SM00342">
    <property type="entry name" value="HTH_ARAC"/>
    <property type="match status" value="1"/>
</dbReference>
<proteinExistence type="predicted"/>
<dbReference type="PANTHER" id="PTHR46796:SF12">
    <property type="entry name" value="HTH-TYPE DNA-BINDING TRANSCRIPTIONAL ACTIVATOR EUTR"/>
    <property type="match status" value="1"/>
</dbReference>
<dbReference type="SUPFAM" id="SSF46689">
    <property type="entry name" value="Homeodomain-like"/>
    <property type="match status" value="1"/>
</dbReference>
<dbReference type="AlphaFoldDB" id="A0A7L9GAU5"/>
<dbReference type="InterPro" id="IPR009057">
    <property type="entry name" value="Homeodomain-like_sf"/>
</dbReference>
<dbReference type="InterPro" id="IPR050204">
    <property type="entry name" value="AraC_XylS_family_regulators"/>
</dbReference>
<evidence type="ECO:0000259" key="6">
    <source>
        <dbReference type="PROSITE" id="PS01124"/>
    </source>
</evidence>
<dbReference type="KEGG" id="ptai:ICN73_16745"/>
<keyword evidence="2" id="KW-0805">Transcription regulation</keyword>
<dbReference type="EMBL" id="CP062699">
    <property type="protein sequence ID" value="QOJ89514.1"/>
    <property type="molecule type" value="Genomic_DNA"/>
</dbReference>
<sequence length="320" mass="36437">MGLDENHKVRFSRDVHSQAQVISQWQQQYAQISRGVFKGIGIDLSLDQADFYFEQMNKATYQKGCIPDNSIGLVVALKCDEQMATCGRSVSQGDVVLISGRCGYEFKSAENMKALMISIRKGSELEKHLTNDLLLNLESSPRVLATICEPNLKRLEDSFYLSSDANTHFASTSVNLIDVFTDSLYEWRKQTNSTKPHIESYIVNHYWEIIKRAYSIIISQPYEIRSISQLIDELHISRGTLQNATHQTVGMKAAEFMRAIRLNQVLKNMSSGESVTTAATNWGFLHLSHFSREYKKLFGELPSQTLKAKLENLYTQPKHR</sequence>
<dbReference type="PROSITE" id="PS00041">
    <property type="entry name" value="HTH_ARAC_FAMILY_1"/>
    <property type="match status" value="1"/>
</dbReference>
<comment type="function">
    <text evidence="5">Regulatory protein of the TOL plasmid xyl operons. XylS activates the xylXYZLTEGFJQKIH operon required for the degradation of toluene, m-xylene and p-xylene.</text>
</comment>
<evidence type="ECO:0000256" key="4">
    <source>
        <dbReference type="ARBA" id="ARBA00023163"/>
    </source>
</evidence>
<protein>
    <submittedName>
        <fullName evidence="7">Helix-turn-helix domain-containing protein</fullName>
    </submittedName>
</protein>
<keyword evidence="8" id="KW-1185">Reference proteome</keyword>
<evidence type="ECO:0000313" key="7">
    <source>
        <dbReference type="EMBL" id="QOJ89514.1"/>
    </source>
</evidence>
<name>A0A7L9GAU5_9PSED</name>
<dbReference type="GO" id="GO:0043565">
    <property type="term" value="F:sequence-specific DNA binding"/>
    <property type="evidence" value="ECO:0007669"/>
    <property type="project" value="InterPro"/>
</dbReference>
<dbReference type="InterPro" id="IPR018062">
    <property type="entry name" value="HTH_AraC-typ_CS"/>
</dbReference>
<dbReference type="Proteomes" id="UP000593847">
    <property type="component" value="Chromosome"/>
</dbReference>
<gene>
    <name evidence="7" type="ORF">ICN73_16745</name>
</gene>
<evidence type="ECO:0000256" key="5">
    <source>
        <dbReference type="ARBA" id="ARBA00037345"/>
    </source>
</evidence>
<dbReference type="PROSITE" id="PS01124">
    <property type="entry name" value="HTH_ARAC_FAMILY_2"/>
    <property type="match status" value="1"/>
</dbReference>
<evidence type="ECO:0000313" key="8">
    <source>
        <dbReference type="Proteomes" id="UP000593847"/>
    </source>
</evidence>
<reference evidence="7" key="1">
    <citation type="submission" date="2020-09" db="EMBL/GenBank/DDBJ databases">
        <title>Complete genome sequence of Pseudomonas taiwanensis CC, a plant growth-promoting and biotite-weathering strain.</title>
        <authorList>
            <person name="Cheng C."/>
        </authorList>
    </citation>
    <scope>NUCLEOTIDE SEQUENCE [LARGE SCALE GENOMIC DNA]</scope>
    <source>
        <strain evidence="7">WRS8</strain>
    </source>
</reference>
<dbReference type="Gene3D" id="1.10.10.60">
    <property type="entry name" value="Homeodomain-like"/>
    <property type="match status" value="1"/>
</dbReference>
<dbReference type="GO" id="GO:0005737">
    <property type="term" value="C:cytoplasm"/>
    <property type="evidence" value="ECO:0007669"/>
    <property type="project" value="UniProtKB-SubCell"/>
</dbReference>
<dbReference type="InterPro" id="IPR018060">
    <property type="entry name" value="HTH_AraC"/>
</dbReference>